<dbReference type="EMBL" id="JBHTAB010000002">
    <property type="protein sequence ID" value="MFC7129140.1"/>
    <property type="molecule type" value="Genomic_DNA"/>
</dbReference>
<proteinExistence type="predicted"/>
<accession>A0ABD5XD53</accession>
<evidence type="ECO:0000313" key="2">
    <source>
        <dbReference type="Proteomes" id="UP001596460"/>
    </source>
</evidence>
<comment type="caution">
    <text evidence="1">The sequence shown here is derived from an EMBL/GenBank/DDBJ whole genome shotgun (WGS) entry which is preliminary data.</text>
</comment>
<name>A0ABD5XD53_9EURY</name>
<sequence length="330" mass="36513">MTDERLLTAAKLYEQVRGRIDGDHRLLDHAGLPVSQGDHANLSFLNSLDLTDDDELADSFAETSLGQLVDSSLRTQAATRAVQSSHATALSYLVGVTQQDLDASSLTLPLRLVDELENGGGLTTITGAGNPNTGKTNTMFLLNGDLARAHFGDDLLVISNVGTWDGADIVVRSMYNLMDVLLTHRERPKTVTIDEGSTHFDARTFSREVASQWTPAIKRFSKLGVESVGVVSHTGKDVHPEQKRLSTLSFYKEAQDEVTFYRDWDADSDSPDGELFGGSLVNLEPTLEKYDPDDAAPWAWNLPSDLFQEQFENWTEFHDLLQRADSVEKR</sequence>
<keyword evidence="2" id="KW-1185">Reference proteome</keyword>
<dbReference type="RefSeq" id="WP_390243644.1">
    <property type="nucleotide sequence ID" value="NZ_JBHTAB010000002.1"/>
</dbReference>
<gene>
    <name evidence="1" type="ORF">ACFQI8_06975</name>
</gene>
<protein>
    <submittedName>
        <fullName evidence="1">Uncharacterized protein</fullName>
    </submittedName>
</protein>
<reference evidence="1 2" key="1">
    <citation type="journal article" date="2019" name="Int. J. Syst. Evol. Microbiol.">
        <title>The Global Catalogue of Microorganisms (GCM) 10K type strain sequencing project: providing services to taxonomists for standard genome sequencing and annotation.</title>
        <authorList>
            <consortium name="The Broad Institute Genomics Platform"/>
            <consortium name="The Broad Institute Genome Sequencing Center for Infectious Disease"/>
            <person name="Wu L."/>
            <person name="Ma J."/>
        </authorList>
    </citation>
    <scope>NUCLEOTIDE SEQUENCE [LARGE SCALE GENOMIC DNA]</scope>
    <source>
        <strain evidence="1 2">DSM 26526</strain>
    </source>
</reference>
<dbReference type="AlphaFoldDB" id="A0ABD5XD53"/>
<organism evidence="1 2">
    <name type="scientific">Haloferax chudinovii</name>
    <dbReference type="NCBI Taxonomy" id="1109010"/>
    <lineage>
        <taxon>Archaea</taxon>
        <taxon>Methanobacteriati</taxon>
        <taxon>Methanobacteriota</taxon>
        <taxon>Stenosarchaea group</taxon>
        <taxon>Halobacteria</taxon>
        <taxon>Halobacteriales</taxon>
        <taxon>Haloferacaceae</taxon>
        <taxon>Haloferax</taxon>
    </lineage>
</organism>
<evidence type="ECO:0000313" key="1">
    <source>
        <dbReference type="EMBL" id="MFC7129140.1"/>
    </source>
</evidence>
<dbReference type="Proteomes" id="UP001596460">
    <property type="component" value="Unassembled WGS sequence"/>
</dbReference>